<sequence>MKKKQFKAESQKLLDLMINSIYTNKEIAIRELISNASDAIDKIYFKSLTDKSLKIKREDLAIRIAVSKENRTITISDNGCGMNESELETNLGTIAESGSSLFKEENKGKDLSIIGQFGVGFYSAFMIADKVTVTSRPYGSEDAYTWESTGRDGYTITKSKKDDFGTDIALTIKEKDDDTNYDEFLEEYKIREIIKKYSNYIKYPIQMMVTKHELKEGSKDEYEDKQELEVLNSMVPIWKKDKKDVKQEDYESFYTSTFYDYEKPFEVIPYKVEGLTSFTSLLFIPSHAPYDLYTKEYEKGLQLYSNGVLIMDHCESLLPDYYSFVKGIVDSDDLPLNISRETLQQNRQIDLIAKNIEKKITSTLTDMLKKDRERYEKFFENFGLALKMGIYASYGMAKDTLQDLILFYSSKARKMVTFKEYVEGMKKDQKEIYYACGETISKIDLMPQVEAMKDKDYEILYLTDATDEFVLQMMMSYDDKKFMSVASANLDVESEEEKKELEKIQEEKKDLLTGIKDVLKGDVTDVKFTTSLKEHPVCLTTSGNLSAGMEKVINQLPNASKVKANEVLVINAHHPIAEKLENLYQNDKDSFDKYAKVLYNEARLIEGLSLENPSEFSDLVCELLSK</sequence>
<dbReference type="CDD" id="cd16927">
    <property type="entry name" value="HATPase_Hsp90-like"/>
    <property type="match status" value="1"/>
</dbReference>
<feature type="binding site" evidence="6">
    <location>
        <position position="340"/>
    </location>
    <ligand>
        <name>ATP</name>
        <dbReference type="ChEBI" id="CHEBI:30616"/>
    </ligand>
</feature>
<comment type="caution">
    <text evidence="9">The sequence shown here is derived from an EMBL/GenBank/DDBJ whole genome shotgun (WGS) entry which is preliminary data.</text>
</comment>
<feature type="binding site" evidence="6">
    <location>
        <position position="35"/>
    </location>
    <ligand>
        <name>ATP</name>
        <dbReference type="ChEBI" id="CHEBI:30616"/>
    </ligand>
</feature>
<dbReference type="Gene3D" id="3.40.50.11260">
    <property type="match status" value="1"/>
</dbReference>
<protein>
    <recommendedName>
        <fullName evidence="5">Chaperone protein HtpG</fullName>
    </recommendedName>
    <alternativeName>
        <fullName evidence="5">Heat shock protein HtpG</fullName>
    </alternativeName>
    <alternativeName>
        <fullName evidence="5">High temperature protein G</fullName>
    </alternativeName>
</protein>
<feature type="binding site" evidence="6">
    <location>
        <begin position="97"/>
        <end position="98"/>
    </location>
    <ligand>
        <name>ATP</name>
        <dbReference type="ChEBI" id="CHEBI:30616"/>
    </ligand>
</feature>
<dbReference type="InterPro" id="IPR020575">
    <property type="entry name" value="Hsp90_N"/>
</dbReference>
<dbReference type="Pfam" id="PF00183">
    <property type="entry name" value="HSP90"/>
    <property type="match status" value="1"/>
</dbReference>
<keyword evidence="5" id="KW-0963">Cytoplasm</keyword>
<evidence type="ECO:0000256" key="3">
    <source>
        <dbReference type="ARBA" id="ARBA00022840"/>
    </source>
</evidence>
<proteinExistence type="inferred from homology"/>
<dbReference type="InterPro" id="IPR020568">
    <property type="entry name" value="Ribosomal_Su5_D2-typ_SF"/>
</dbReference>
<evidence type="ECO:0000256" key="4">
    <source>
        <dbReference type="ARBA" id="ARBA00023186"/>
    </source>
</evidence>
<comment type="subcellular location">
    <subcellularLocation>
        <location evidence="5">Cytoplasm</location>
    </subcellularLocation>
</comment>
<dbReference type="PRINTS" id="PR00775">
    <property type="entry name" value="HEATSHOCK90"/>
</dbReference>
<feature type="domain" description="Histidine kinase/HSP90-like ATPase" evidence="8">
    <location>
        <begin position="24"/>
        <end position="176"/>
    </location>
</feature>
<dbReference type="Gene3D" id="1.20.120.790">
    <property type="entry name" value="Heat shock protein 90, C-terminal domain"/>
    <property type="match status" value="1"/>
</dbReference>
<dbReference type="InterPro" id="IPR003594">
    <property type="entry name" value="HATPase_dom"/>
</dbReference>
<evidence type="ECO:0000313" key="9">
    <source>
        <dbReference type="EMBL" id="HIQ65271.1"/>
    </source>
</evidence>
<feature type="binding site" evidence="6">
    <location>
        <position position="77"/>
    </location>
    <ligand>
        <name>ATP</name>
        <dbReference type="ChEBI" id="CHEBI:30616"/>
    </ligand>
</feature>
<evidence type="ECO:0000256" key="1">
    <source>
        <dbReference type="ARBA" id="ARBA00008239"/>
    </source>
</evidence>
<keyword evidence="3 5" id="KW-0067">ATP-binding</keyword>
<dbReference type="SUPFAM" id="SSF55874">
    <property type="entry name" value="ATPase domain of HSP90 chaperone/DNA topoisomerase II/histidine kinase"/>
    <property type="match status" value="1"/>
</dbReference>
<feature type="region of interest" description="C" evidence="5">
    <location>
        <begin position="552"/>
        <end position="626"/>
    </location>
</feature>
<dbReference type="Proteomes" id="UP000886725">
    <property type="component" value="Unassembled WGS sequence"/>
</dbReference>
<evidence type="ECO:0000256" key="5">
    <source>
        <dbReference type="HAMAP-Rule" id="MF_00505"/>
    </source>
</evidence>
<reference evidence="9" key="1">
    <citation type="submission" date="2020-10" db="EMBL/GenBank/DDBJ databases">
        <authorList>
            <person name="Gilroy R."/>
        </authorList>
    </citation>
    <scope>NUCLEOTIDE SEQUENCE</scope>
    <source>
        <strain evidence="9">CHK165-10780</strain>
    </source>
</reference>
<evidence type="ECO:0000256" key="6">
    <source>
        <dbReference type="PIRSR" id="PIRSR002583-1"/>
    </source>
</evidence>
<keyword evidence="4 5" id="KW-0143">Chaperone</keyword>
<dbReference type="Pfam" id="PF13589">
    <property type="entry name" value="HATPase_c_3"/>
    <property type="match status" value="1"/>
</dbReference>
<comment type="function">
    <text evidence="5">Molecular chaperone. Has ATPase activity.</text>
</comment>
<feature type="region of interest" description="A; substrate-binding" evidence="5">
    <location>
        <begin position="1"/>
        <end position="340"/>
    </location>
</feature>
<dbReference type="Gene3D" id="3.30.565.10">
    <property type="entry name" value="Histidine kinase-like ATPase, C-terminal domain"/>
    <property type="match status" value="1"/>
</dbReference>
<evidence type="ECO:0000259" key="8">
    <source>
        <dbReference type="SMART" id="SM00387"/>
    </source>
</evidence>
<keyword evidence="7" id="KW-0175">Coiled coil</keyword>
<evidence type="ECO:0000256" key="7">
    <source>
        <dbReference type="SAM" id="Coils"/>
    </source>
</evidence>
<dbReference type="PIRSF" id="PIRSF002583">
    <property type="entry name" value="Hsp90"/>
    <property type="match status" value="1"/>
</dbReference>
<feature type="binding site" evidence="6">
    <location>
        <begin position="116"/>
        <end position="121"/>
    </location>
    <ligand>
        <name>ATP</name>
        <dbReference type="ChEBI" id="CHEBI:30616"/>
    </ligand>
</feature>
<dbReference type="SMART" id="SM00387">
    <property type="entry name" value="HATPase_c"/>
    <property type="match status" value="1"/>
</dbReference>
<comment type="caution">
    <text evidence="5">Lacks conserved residue(s) required for the propagation of feature annotation.</text>
</comment>
<evidence type="ECO:0000256" key="2">
    <source>
        <dbReference type="ARBA" id="ARBA00022741"/>
    </source>
</evidence>
<feature type="binding site" evidence="6">
    <location>
        <position position="90"/>
    </location>
    <ligand>
        <name>ATP</name>
        <dbReference type="ChEBI" id="CHEBI:30616"/>
    </ligand>
</feature>
<organism evidence="9 10">
    <name type="scientific">Candidatus Faecenecus gallistercoris</name>
    <dbReference type="NCBI Taxonomy" id="2840793"/>
    <lineage>
        <taxon>Bacteria</taxon>
        <taxon>Bacillati</taxon>
        <taxon>Bacillota</taxon>
        <taxon>Bacillota incertae sedis</taxon>
        <taxon>Candidatus Faecenecus</taxon>
    </lineage>
</organism>
<dbReference type="GO" id="GO:0051082">
    <property type="term" value="F:unfolded protein binding"/>
    <property type="evidence" value="ECO:0007669"/>
    <property type="project" value="UniProtKB-UniRule"/>
</dbReference>
<dbReference type="InterPro" id="IPR036890">
    <property type="entry name" value="HATPase_C_sf"/>
</dbReference>
<dbReference type="PANTHER" id="PTHR11528">
    <property type="entry name" value="HEAT SHOCK PROTEIN 90 FAMILY MEMBER"/>
    <property type="match status" value="1"/>
</dbReference>
<feature type="binding site" evidence="6">
    <location>
        <position position="166"/>
    </location>
    <ligand>
        <name>ATP</name>
        <dbReference type="ChEBI" id="CHEBI:30616"/>
    </ligand>
</feature>
<dbReference type="GO" id="GO:0016887">
    <property type="term" value="F:ATP hydrolysis activity"/>
    <property type="evidence" value="ECO:0007669"/>
    <property type="project" value="InterPro"/>
</dbReference>
<comment type="similarity">
    <text evidence="1 5">Belongs to the heat shock protein 90 family.</text>
</comment>
<feature type="binding site" evidence="6">
    <location>
        <position position="82"/>
    </location>
    <ligand>
        <name>ATP</name>
        <dbReference type="ChEBI" id="CHEBI:30616"/>
    </ligand>
</feature>
<evidence type="ECO:0000313" key="10">
    <source>
        <dbReference type="Proteomes" id="UP000886725"/>
    </source>
</evidence>
<dbReference type="GO" id="GO:0140662">
    <property type="term" value="F:ATP-dependent protein folding chaperone"/>
    <property type="evidence" value="ECO:0007669"/>
    <property type="project" value="InterPro"/>
</dbReference>
<dbReference type="GO" id="GO:0005524">
    <property type="term" value="F:ATP binding"/>
    <property type="evidence" value="ECO:0007669"/>
    <property type="project" value="UniProtKB-UniRule"/>
</dbReference>
<dbReference type="InterPro" id="IPR001404">
    <property type="entry name" value="Hsp90_fam"/>
</dbReference>
<keyword evidence="5" id="KW-0346">Stress response</keyword>
<dbReference type="SUPFAM" id="SSF54211">
    <property type="entry name" value="Ribosomal protein S5 domain 2-like"/>
    <property type="match status" value="1"/>
</dbReference>
<dbReference type="NCBIfam" id="NF003555">
    <property type="entry name" value="PRK05218.1"/>
    <property type="match status" value="1"/>
</dbReference>
<gene>
    <name evidence="5 9" type="primary">htpG</name>
    <name evidence="9" type="ORF">IAC85_05995</name>
</gene>
<feature type="coiled-coil region" evidence="7">
    <location>
        <begin position="487"/>
        <end position="514"/>
    </location>
</feature>
<accession>A0A9D1CKI2</accession>
<dbReference type="AlphaFoldDB" id="A0A9D1CKI2"/>
<name>A0A9D1CKI2_9FIRM</name>
<dbReference type="Gene3D" id="3.30.230.80">
    <property type="match status" value="1"/>
</dbReference>
<dbReference type="InterPro" id="IPR037196">
    <property type="entry name" value="HSP90_C"/>
</dbReference>
<comment type="subunit">
    <text evidence="5">Homodimer.</text>
</comment>
<dbReference type="HAMAP" id="MF_00505">
    <property type="entry name" value="HSP90"/>
    <property type="match status" value="1"/>
</dbReference>
<dbReference type="SUPFAM" id="SSF110942">
    <property type="entry name" value="HSP90 C-terminal domain"/>
    <property type="match status" value="1"/>
</dbReference>
<dbReference type="EMBL" id="DVFU01000114">
    <property type="protein sequence ID" value="HIQ65271.1"/>
    <property type="molecule type" value="Genomic_DNA"/>
</dbReference>
<reference evidence="9" key="2">
    <citation type="journal article" date="2021" name="PeerJ">
        <title>Extensive microbial diversity within the chicken gut microbiome revealed by metagenomics and culture.</title>
        <authorList>
            <person name="Gilroy R."/>
            <person name="Ravi A."/>
            <person name="Getino M."/>
            <person name="Pursley I."/>
            <person name="Horton D.L."/>
            <person name="Alikhan N.F."/>
            <person name="Baker D."/>
            <person name="Gharbi K."/>
            <person name="Hall N."/>
            <person name="Watson M."/>
            <person name="Adriaenssens E.M."/>
            <person name="Foster-Nyarko E."/>
            <person name="Jarju S."/>
            <person name="Secka A."/>
            <person name="Antonio M."/>
            <person name="Oren A."/>
            <person name="Chaudhuri R.R."/>
            <person name="La Ragione R."/>
            <person name="Hildebrand F."/>
            <person name="Pallen M.J."/>
        </authorList>
    </citation>
    <scope>NUCLEOTIDE SEQUENCE</scope>
    <source>
        <strain evidence="9">CHK165-10780</strain>
    </source>
</reference>
<dbReference type="GO" id="GO:0005737">
    <property type="term" value="C:cytoplasm"/>
    <property type="evidence" value="ECO:0007669"/>
    <property type="project" value="UniProtKB-SubCell"/>
</dbReference>
<feature type="binding site" evidence="6">
    <location>
        <position position="31"/>
    </location>
    <ligand>
        <name>ATP</name>
        <dbReference type="ChEBI" id="CHEBI:30616"/>
    </ligand>
</feature>
<keyword evidence="2 5" id="KW-0547">Nucleotide-binding</keyword>